<keyword evidence="4" id="KW-1185">Reference proteome</keyword>
<gene>
    <name evidence="3" type="ordered locus">AZC_3526</name>
</gene>
<organism evidence="3 4">
    <name type="scientific">Azorhizobium caulinodans (strain ATCC 43989 / DSM 5975 / JCM 20966 / LMG 6465 / NBRC 14845 / NCIMB 13405 / ORS 571)</name>
    <dbReference type="NCBI Taxonomy" id="438753"/>
    <lineage>
        <taxon>Bacteria</taxon>
        <taxon>Pseudomonadati</taxon>
        <taxon>Pseudomonadota</taxon>
        <taxon>Alphaproteobacteria</taxon>
        <taxon>Hyphomicrobiales</taxon>
        <taxon>Xanthobacteraceae</taxon>
        <taxon>Azorhizobium</taxon>
    </lineage>
</organism>
<feature type="compositionally biased region" description="Low complexity" evidence="1">
    <location>
        <begin position="44"/>
        <end position="64"/>
    </location>
</feature>
<feature type="signal peptide" evidence="2">
    <location>
        <begin position="1"/>
        <end position="46"/>
    </location>
</feature>
<feature type="compositionally biased region" description="Pro residues" evidence="1">
    <location>
        <begin position="65"/>
        <end position="76"/>
    </location>
</feature>
<reference evidence="3 4" key="1">
    <citation type="journal article" date="2007" name="Appl. Environ. Microbiol.">
        <title>Rhizobial factors required for stem nodule maturation and maintenance in Sesbania rostrata-Azorhizobium caulinodans ORS571 symbiosis.</title>
        <authorList>
            <person name="Suzuki S."/>
            <person name="Aono T."/>
            <person name="Lee KB."/>
            <person name="Suzuki T."/>
            <person name="Liu CT."/>
            <person name="Miwa H."/>
            <person name="Wakao S."/>
            <person name="Iki T."/>
            <person name="Oyaizu H."/>
        </authorList>
    </citation>
    <scope>NUCLEOTIDE SEQUENCE [LARGE SCALE GENOMIC DNA]</scope>
    <source>
        <strain evidence="4">ATCC 43989 / DSM 5975 / JCM 20966 / LMG 6465 / NBRC 14845 / NCIMB 13405 / ORS 571</strain>
    </source>
</reference>
<evidence type="ECO:0000256" key="2">
    <source>
        <dbReference type="SAM" id="SignalP"/>
    </source>
</evidence>
<name>A8IER6_AZOC5</name>
<sequence length="197" mass="20447">MSHRPETGAASLPPAMEVPVPQMTTPALRLAALLSLAVAGGLPAQAQPQNPAQPEAHQPGTPAAAPTPAPATPPAATPSADGPGSAERSQRMDKPGKSGGNDKAAEPDVVNDTTLVMACKQKALGILKNRSPSVEDIFIDMDGLTVAQADTMVGNTKVIGVMMGEAYIQRDKTDKVHRFLCLTGEGGKVLMTFFTER</sequence>
<reference evidence="3 4" key="6">
    <citation type="journal article" date="2011" name="Appl. Environ. Microbiol.">
        <title>Involvement of the azorhizobial chromosome partition gene (parA) in the onset of bacteroid differentiation during Sesbania rostrata stem nodule development.</title>
        <authorList>
            <person name="Liu CT."/>
            <person name="Lee KB."/>
            <person name="Wang YS."/>
            <person name="Peng MH."/>
            <person name="Lee KT."/>
            <person name="Suzuki S."/>
            <person name="Suzuki T."/>
            <person name="Oyaizu H."/>
        </authorList>
    </citation>
    <scope>NUCLEOTIDE SEQUENCE [LARGE SCALE GENOMIC DNA]</scope>
    <source>
        <strain evidence="4">ATCC 43989 / DSM 5975 / JCM 20966 / LMG 6465 / NBRC 14845 / NCIMB 13405 / ORS 571</strain>
    </source>
</reference>
<reference evidence="3 4" key="4">
    <citation type="journal article" date="2009" name="Appl. Environ. Microbiol.">
        <title>Comparative genome-wide transcriptional profiling of Azorhizobium caulinodans ORS571 grown under free-living and symbiotic conditions.</title>
        <authorList>
            <person name="Tsukada S."/>
            <person name="Aono T."/>
            <person name="Akiba N."/>
            <person name="Lee KB."/>
            <person name="Liu CT."/>
            <person name="Toyazaki H."/>
            <person name="Oyaizu H."/>
        </authorList>
    </citation>
    <scope>NUCLEOTIDE SEQUENCE [LARGE SCALE GENOMIC DNA]</scope>
    <source>
        <strain evidence="4">ATCC 43989 / DSM 5975 / JCM 20966 / LMG 6465 / NBRC 14845 / NCIMB 13405 / ORS 571</strain>
    </source>
</reference>
<dbReference type="eggNOG" id="ENOG503443F">
    <property type="taxonomic scope" value="Bacteria"/>
</dbReference>
<dbReference type="EMBL" id="AP009384">
    <property type="protein sequence ID" value="BAF89524.1"/>
    <property type="molecule type" value="Genomic_DNA"/>
</dbReference>
<feature type="region of interest" description="Disordered" evidence="1">
    <location>
        <begin position="44"/>
        <end position="108"/>
    </location>
</feature>
<evidence type="ECO:0000256" key="1">
    <source>
        <dbReference type="SAM" id="MobiDB-lite"/>
    </source>
</evidence>
<feature type="chain" id="PRO_5002720992" evidence="2">
    <location>
        <begin position="47"/>
        <end position="197"/>
    </location>
</feature>
<proteinExistence type="predicted"/>
<evidence type="ECO:0000313" key="4">
    <source>
        <dbReference type="Proteomes" id="UP000000270"/>
    </source>
</evidence>
<dbReference type="KEGG" id="azc:AZC_3526"/>
<feature type="compositionally biased region" description="Low complexity" evidence="1">
    <location>
        <begin position="77"/>
        <end position="86"/>
    </location>
</feature>
<accession>A8IER6</accession>
<reference evidence="3 4" key="3">
    <citation type="journal article" date="2008" name="BMC Genomics">
        <title>The genome of the versatile nitrogen fixer Azorhizobium caulinodans ORS571.</title>
        <authorList>
            <person name="Lee KB."/>
            <person name="Backer P.D."/>
            <person name="Aono T."/>
            <person name="Liu CT."/>
            <person name="Suzuki S."/>
            <person name="Suzuki T."/>
            <person name="Kaneko T."/>
            <person name="Yamada M."/>
            <person name="Tabata S."/>
            <person name="Kupfer D.M."/>
            <person name="Najar F.Z."/>
            <person name="Wiley G.B."/>
            <person name="Roe B."/>
            <person name="Binnewies T.T."/>
            <person name="Ussery D.W."/>
            <person name="D'Haeze W."/>
            <person name="Herder J.D."/>
            <person name="Gevers D."/>
            <person name="Vereecke D."/>
            <person name="Holsters M."/>
            <person name="Oyaizu H."/>
        </authorList>
    </citation>
    <scope>NUCLEOTIDE SEQUENCE [LARGE SCALE GENOMIC DNA]</scope>
    <source>
        <strain evidence="4">ATCC 43989 / DSM 5975 / JCM 20966 / LMG 6465 / NBRC 14845 / NCIMB 13405 / ORS 571</strain>
    </source>
</reference>
<dbReference type="AlphaFoldDB" id="A8IER6"/>
<dbReference type="HOGENOM" id="CLU_1562275_0_0_5"/>
<reference evidence="4" key="2">
    <citation type="submission" date="2007-04" db="EMBL/GenBank/DDBJ databases">
        <title>Complete genome sequence of the nitrogen-fixing bacterium Azorhizobium caulinodans ORS571.</title>
        <authorList>
            <person name="Lee K.B."/>
            <person name="Backer P.D."/>
            <person name="Aono T."/>
            <person name="Liu C.T."/>
            <person name="Suzuki S."/>
            <person name="Suzuki T."/>
            <person name="Kaneko T."/>
            <person name="Yamada M."/>
            <person name="Tabata S."/>
            <person name="Kupfer D.M."/>
            <person name="Najar F.Z."/>
            <person name="Wiley G.B."/>
            <person name="Roe B."/>
            <person name="Binnewies T."/>
            <person name="Ussery D."/>
            <person name="Vereecke D."/>
            <person name="Gevers D."/>
            <person name="Holsters M."/>
            <person name="Oyaizu H."/>
        </authorList>
    </citation>
    <scope>NUCLEOTIDE SEQUENCE [LARGE SCALE GENOMIC DNA]</scope>
    <source>
        <strain evidence="4">ATCC 43989 / DSM 5975 / JCM 20966 / LMG 6465 / NBRC 14845 / NCIMB 13405 / ORS 571</strain>
    </source>
</reference>
<dbReference type="Proteomes" id="UP000000270">
    <property type="component" value="Chromosome"/>
</dbReference>
<keyword evidence="2" id="KW-0732">Signal</keyword>
<evidence type="ECO:0000313" key="3">
    <source>
        <dbReference type="EMBL" id="BAF89524.1"/>
    </source>
</evidence>
<reference evidence="3 4" key="5">
    <citation type="journal article" date="2010" name="Appl. Environ. Microbiol.">
        <title>phrR-like gene praR of Azorhizobium caulinodans ORS571 is essential for symbiosis with Sesbania rostrata and is involved in expression of reb genes.</title>
        <authorList>
            <person name="Akiba N."/>
            <person name="Aono T."/>
            <person name="Toyazaki H."/>
            <person name="Sato S."/>
            <person name="Oyaizu H."/>
        </authorList>
    </citation>
    <scope>NUCLEOTIDE SEQUENCE [LARGE SCALE GENOMIC DNA]</scope>
    <source>
        <strain evidence="4">ATCC 43989 / DSM 5975 / JCM 20966 / LMG 6465 / NBRC 14845 / NCIMB 13405 / ORS 571</strain>
    </source>
</reference>
<protein>
    <submittedName>
        <fullName evidence="3">Uncharacterized protein</fullName>
    </submittedName>
</protein>